<dbReference type="AlphaFoldDB" id="A0A1F5YH43"/>
<dbReference type="Proteomes" id="UP000178230">
    <property type="component" value="Unassembled WGS sequence"/>
</dbReference>
<dbReference type="SUPFAM" id="SSF53448">
    <property type="entry name" value="Nucleotide-diphospho-sugar transferases"/>
    <property type="match status" value="1"/>
</dbReference>
<dbReference type="Pfam" id="PF00535">
    <property type="entry name" value="Glycos_transf_2"/>
    <property type="match status" value="1"/>
</dbReference>
<sequence>MTVSIVIPNYNGADFIAKIIAVIRPIKGIDEIIIIDDCSTDNSVKIIKKEISKTKIYSDKTKIKLFQNEKNYGFSTSVNKGVKYSTGELIVLLNTDTEPKSDFLSFAEPVFKDPSVFAVGMLQQCRENGTIINRGRGVGFFRKGFLMHERGDTDKKNTLWVSCGAGIFRKDLWNKLGGLNELYNPFYWEDIDLSYRALISGYRLVFEPKSIVKHNQKNSSIRTAYDAMKIKRVSYRNQIMFVWLNITDQFYLFNHLIYLSFYFLKAILSMNKAFILGFFDAFLLIHKIFLCRRINSRNFRLSDKEALRMSM</sequence>
<evidence type="ECO:0000256" key="2">
    <source>
        <dbReference type="ARBA" id="ARBA00022676"/>
    </source>
</evidence>
<dbReference type="InterPro" id="IPR029044">
    <property type="entry name" value="Nucleotide-diphossugar_trans"/>
</dbReference>
<keyword evidence="4" id="KW-1133">Transmembrane helix</keyword>
<evidence type="ECO:0000256" key="1">
    <source>
        <dbReference type="ARBA" id="ARBA00006739"/>
    </source>
</evidence>
<dbReference type="Gene3D" id="3.90.550.10">
    <property type="entry name" value="Spore Coat Polysaccharide Biosynthesis Protein SpsA, Chain A"/>
    <property type="match status" value="1"/>
</dbReference>
<protein>
    <recommendedName>
        <fullName evidence="5">Glycosyltransferase 2-like domain-containing protein</fullName>
    </recommendedName>
</protein>
<dbReference type="InterPro" id="IPR001173">
    <property type="entry name" value="Glyco_trans_2-like"/>
</dbReference>
<dbReference type="PANTHER" id="PTHR43179:SF12">
    <property type="entry name" value="GALACTOFURANOSYLTRANSFERASE GLFT2"/>
    <property type="match status" value="1"/>
</dbReference>
<feature type="transmembrane region" description="Helical" evidence="4">
    <location>
        <begin position="239"/>
        <end position="261"/>
    </location>
</feature>
<name>A0A1F5YH43_9BACT</name>
<organism evidence="6 7">
    <name type="scientific">Candidatus Gottesmanbacteria bacterium RBG_13_37_7</name>
    <dbReference type="NCBI Taxonomy" id="1798369"/>
    <lineage>
        <taxon>Bacteria</taxon>
        <taxon>Candidatus Gottesmaniibacteriota</taxon>
    </lineage>
</organism>
<evidence type="ECO:0000313" key="6">
    <source>
        <dbReference type="EMBL" id="OGF99500.1"/>
    </source>
</evidence>
<evidence type="ECO:0000256" key="3">
    <source>
        <dbReference type="ARBA" id="ARBA00022679"/>
    </source>
</evidence>
<dbReference type="GO" id="GO:0016757">
    <property type="term" value="F:glycosyltransferase activity"/>
    <property type="evidence" value="ECO:0007669"/>
    <property type="project" value="UniProtKB-KW"/>
</dbReference>
<dbReference type="EMBL" id="MFIY01000050">
    <property type="protein sequence ID" value="OGF99500.1"/>
    <property type="molecule type" value="Genomic_DNA"/>
</dbReference>
<gene>
    <name evidence="6" type="ORF">A2Y99_02245</name>
</gene>
<dbReference type="PANTHER" id="PTHR43179">
    <property type="entry name" value="RHAMNOSYLTRANSFERASE WBBL"/>
    <property type="match status" value="1"/>
</dbReference>
<feature type="domain" description="Glycosyltransferase 2-like" evidence="5">
    <location>
        <begin position="4"/>
        <end position="172"/>
    </location>
</feature>
<reference evidence="6 7" key="1">
    <citation type="journal article" date="2016" name="Nat. Commun.">
        <title>Thousands of microbial genomes shed light on interconnected biogeochemical processes in an aquifer system.</title>
        <authorList>
            <person name="Anantharaman K."/>
            <person name="Brown C.T."/>
            <person name="Hug L.A."/>
            <person name="Sharon I."/>
            <person name="Castelle C.J."/>
            <person name="Probst A.J."/>
            <person name="Thomas B.C."/>
            <person name="Singh A."/>
            <person name="Wilkins M.J."/>
            <person name="Karaoz U."/>
            <person name="Brodie E.L."/>
            <person name="Williams K.H."/>
            <person name="Hubbard S.S."/>
            <person name="Banfield J.F."/>
        </authorList>
    </citation>
    <scope>NUCLEOTIDE SEQUENCE [LARGE SCALE GENOMIC DNA]</scope>
</reference>
<accession>A0A1F5YH43</accession>
<evidence type="ECO:0000256" key="4">
    <source>
        <dbReference type="SAM" id="Phobius"/>
    </source>
</evidence>
<keyword evidence="4" id="KW-0472">Membrane</keyword>
<evidence type="ECO:0000313" key="7">
    <source>
        <dbReference type="Proteomes" id="UP000178230"/>
    </source>
</evidence>
<keyword evidence="2" id="KW-0328">Glycosyltransferase</keyword>
<comment type="caution">
    <text evidence="6">The sequence shown here is derived from an EMBL/GenBank/DDBJ whole genome shotgun (WGS) entry which is preliminary data.</text>
</comment>
<comment type="similarity">
    <text evidence="1">Belongs to the glycosyltransferase 2 family.</text>
</comment>
<feature type="transmembrane region" description="Helical" evidence="4">
    <location>
        <begin position="273"/>
        <end position="290"/>
    </location>
</feature>
<evidence type="ECO:0000259" key="5">
    <source>
        <dbReference type="Pfam" id="PF00535"/>
    </source>
</evidence>
<keyword evidence="3" id="KW-0808">Transferase</keyword>
<proteinExistence type="inferred from homology"/>
<keyword evidence="4" id="KW-0812">Transmembrane</keyword>